<evidence type="ECO:0000313" key="2">
    <source>
        <dbReference type="EMBL" id="GBP26894.1"/>
    </source>
</evidence>
<keyword evidence="3" id="KW-1185">Reference proteome</keyword>
<comment type="caution">
    <text evidence="2">The sequence shown here is derived from an EMBL/GenBank/DDBJ whole genome shotgun (WGS) entry which is preliminary data.</text>
</comment>
<accession>A0A4C1UM02</accession>
<dbReference type="EMBL" id="BGZK01000186">
    <property type="protein sequence ID" value="GBP26894.1"/>
    <property type="molecule type" value="Genomic_DNA"/>
</dbReference>
<dbReference type="Proteomes" id="UP000299102">
    <property type="component" value="Unassembled WGS sequence"/>
</dbReference>
<dbReference type="AlphaFoldDB" id="A0A4C1UM02"/>
<evidence type="ECO:0000313" key="3">
    <source>
        <dbReference type="Proteomes" id="UP000299102"/>
    </source>
</evidence>
<reference evidence="2 3" key="1">
    <citation type="journal article" date="2019" name="Commun. Biol.">
        <title>The bagworm genome reveals a unique fibroin gene that provides high tensile strength.</title>
        <authorList>
            <person name="Kono N."/>
            <person name="Nakamura H."/>
            <person name="Ohtoshi R."/>
            <person name="Tomita M."/>
            <person name="Numata K."/>
            <person name="Arakawa K."/>
        </authorList>
    </citation>
    <scope>NUCLEOTIDE SEQUENCE [LARGE SCALE GENOMIC DNA]</scope>
</reference>
<sequence length="88" mass="9820">MEIPLERQTLLCLFRRRHRIGPNGSRRPPKARELHWAGAGANDRAPTRRARASRGSIGRGRGGISTDIGNAFGLRLHMIYCARVDVCD</sequence>
<feature type="region of interest" description="Disordered" evidence="1">
    <location>
        <begin position="20"/>
        <end position="61"/>
    </location>
</feature>
<name>A0A4C1UM02_EUMVA</name>
<organism evidence="2 3">
    <name type="scientific">Eumeta variegata</name>
    <name type="common">Bagworm moth</name>
    <name type="synonym">Eumeta japonica</name>
    <dbReference type="NCBI Taxonomy" id="151549"/>
    <lineage>
        <taxon>Eukaryota</taxon>
        <taxon>Metazoa</taxon>
        <taxon>Ecdysozoa</taxon>
        <taxon>Arthropoda</taxon>
        <taxon>Hexapoda</taxon>
        <taxon>Insecta</taxon>
        <taxon>Pterygota</taxon>
        <taxon>Neoptera</taxon>
        <taxon>Endopterygota</taxon>
        <taxon>Lepidoptera</taxon>
        <taxon>Glossata</taxon>
        <taxon>Ditrysia</taxon>
        <taxon>Tineoidea</taxon>
        <taxon>Psychidae</taxon>
        <taxon>Oiketicinae</taxon>
        <taxon>Eumeta</taxon>
    </lineage>
</organism>
<protein>
    <submittedName>
        <fullName evidence="2">Uncharacterized protein</fullName>
    </submittedName>
</protein>
<gene>
    <name evidence="2" type="ORF">EVAR_16476_1</name>
</gene>
<evidence type="ECO:0000256" key="1">
    <source>
        <dbReference type="SAM" id="MobiDB-lite"/>
    </source>
</evidence>
<proteinExistence type="predicted"/>